<sequence length="197" mass="23094">MVEKFKVNKKIFSERLKQLMEEQKETTYTLGELLHLSAATISRYTTGEMSPKITTIQVLANHYNINPVWLMGHDVPKYLEVEHKDTELELIAFGKRLKSIREESGYTKKEVANILNIDTSTYGKYELGKCEPDYSILTKIAEIFNVSTDYLLCRTDIRQPIETIAAHHDGEDWTEEELEEIERFKEFVRMKRQQKNN</sequence>
<dbReference type="PANTHER" id="PTHR46558">
    <property type="entry name" value="TRACRIPTIONAL REGULATORY PROTEIN-RELATED-RELATED"/>
    <property type="match status" value="1"/>
</dbReference>
<keyword evidence="1" id="KW-0238">DNA-binding</keyword>
<feature type="domain" description="HTH cro/C1-type" evidence="2">
    <location>
        <begin position="97"/>
        <end position="151"/>
    </location>
</feature>
<dbReference type="GO" id="GO:0003677">
    <property type="term" value="F:DNA binding"/>
    <property type="evidence" value="ECO:0007669"/>
    <property type="project" value="UniProtKB-KW"/>
</dbReference>
<dbReference type="SMART" id="SM00530">
    <property type="entry name" value="HTH_XRE"/>
    <property type="match status" value="2"/>
</dbReference>
<reference evidence="3 4" key="1">
    <citation type="submission" date="2019-12" db="EMBL/GenBank/DDBJ databases">
        <title>Defluviitalea raffinosedens, isolated from a biogas fermenter, genome sequencing and characterization.</title>
        <authorList>
            <person name="Rettenmaier R."/>
            <person name="Schneider M."/>
            <person name="Neuhaus K."/>
            <person name="Liebl W."/>
            <person name="Zverlov V."/>
        </authorList>
    </citation>
    <scope>NUCLEOTIDE SEQUENCE [LARGE SCALE GENOMIC DNA]</scope>
    <source>
        <strain evidence="3 4">249c-K6</strain>
    </source>
</reference>
<dbReference type="SUPFAM" id="SSF47413">
    <property type="entry name" value="lambda repressor-like DNA-binding domains"/>
    <property type="match status" value="2"/>
</dbReference>
<evidence type="ECO:0000313" key="4">
    <source>
        <dbReference type="Proteomes" id="UP000483018"/>
    </source>
</evidence>
<evidence type="ECO:0000256" key="1">
    <source>
        <dbReference type="ARBA" id="ARBA00023125"/>
    </source>
</evidence>
<dbReference type="OrthoDB" id="1766270at2"/>
<feature type="domain" description="HTH cro/C1-type" evidence="2">
    <location>
        <begin position="16"/>
        <end position="70"/>
    </location>
</feature>
<proteinExistence type="predicted"/>
<name>A0A7C8LEA8_9FIRM</name>
<dbReference type="InterPro" id="IPR001387">
    <property type="entry name" value="Cro/C1-type_HTH"/>
</dbReference>
<accession>A0A7C8LEA8</accession>
<dbReference type="EMBL" id="WSLF01000007">
    <property type="protein sequence ID" value="KAE9633747.1"/>
    <property type="molecule type" value="Genomic_DNA"/>
</dbReference>
<dbReference type="PROSITE" id="PS50943">
    <property type="entry name" value="HTH_CROC1"/>
    <property type="match status" value="2"/>
</dbReference>
<dbReference type="Pfam" id="PF12844">
    <property type="entry name" value="HTH_19"/>
    <property type="match status" value="1"/>
</dbReference>
<gene>
    <name evidence="3" type="ORF">GND95_08825</name>
</gene>
<dbReference type="AlphaFoldDB" id="A0A7C8LEA8"/>
<organism evidence="3 4">
    <name type="scientific">Defluviitalea raffinosedens</name>
    <dbReference type="NCBI Taxonomy" id="1450156"/>
    <lineage>
        <taxon>Bacteria</taxon>
        <taxon>Bacillati</taxon>
        <taxon>Bacillota</taxon>
        <taxon>Clostridia</taxon>
        <taxon>Lachnospirales</taxon>
        <taxon>Defluviitaleaceae</taxon>
        <taxon>Defluviitalea</taxon>
    </lineage>
</organism>
<dbReference type="Pfam" id="PF01381">
    <property type="entry name" value="HTH_3"/>
    <property type="match status" value="1"/>
</dbReference>
<dbReference type="PANTHER" id="PTHR46558:SF14">
    <property type="entry name" value="HTH-TYPE TRANSCRIPTIONAL REGULATOR ANSR"/>
    <property type="match status" value="1"/>
</dbReference>
<dbReference type="Gene3D" id="1.10.260.40">
    <property type="entry name" value="lambda repressor-like DNA-binding domains"/>
    <property type="match status" value="2"/>
</dbReference>
<comment type="caution">
    <text evidence="3">The sequence shown here is derived from an EMBL/GenBank/DDBJ whole genome shotgun (WGS) entry which is preliminary data.</text>
</comment>
<keyword evidence="4" id="KW-1185">Reference proteome</keyword>
<evidence type="ECO:0000259" key="2">
    <source>
        <dbReference type="PROSITE" id="PS50943"/>
    </source>
</evidence>
<dbReference type="Proteomes" id="UP000483018">
    <property type="component" value="Unassembled WGS sequence"/>
</dbReference>
<evidence type="ECO:0000313" key="3">
    <source>
        <dbReference type="EMBL" id="KAE9633747.1"/>
    </source>
</evidence>
<dbReference type="InterPro" id="IPR010982">
    <property type="entry name" value="Lambda_DNA-bd_dom_sf"/>
</dbReference>
<dbReference type="RefSeq" id="WP_158740536.1">
    <property type="nucleotide sequence ID" value="NZ_WSLF01000007.1"/>
</dbReference>
<dbReference type="CDD" id="cd00093">
    <property type="entry name" value="HTH_XRE"/>
    <property type="match status" value="2"/>
</dbReference>
<protein>
    <submittedName>
        <fullName evidence="3">Helix-turn-helix domain-containing protein</fullName>
    </submittedName>
</protein>